<evidence type="ECO:0008006" key="4">
    <source>
        <dbReference type="Google" id="ProtNLM"/>
    </source>
</evidence>
<dbReference type="Proteomes" id="UP001194696">
    <property type="component" value="Unassembled WGS sequence"/>
</dbReference>
<proteinExistence type="predicted"/>
<evidence type="ECO:0000313" key="3">
    <source>
        <dbReference type="Proteomes" id="UP001194696"/>
    </source>
</evidence>
<reference evidence="2 3" key="1">
    <citation type="journal article" date="2020" name="Fungal Divers.">
        <title>Resolving the Mortierellaceae phylogeny through synthesis of multi-gene phylogenetics and phylogenomics.</title>
        <authorList>
            <person name="Vandepol N."/>
            <person name="Liber J."/>
            <person name="Desiro A."/>
            <person name="Na H."/>
            <person name="Kennedy M."/>
            <person name="Barry K."/>
            <person name="Grigoriev I.V."/>
            <person name="Miller A.N."/>
            <person name="O'Donnell K."/>
            <person name="Stajich J.E."/>
            <person name="Bonito G."/>
        </authorList>
    </citation>
    <scope>NUCLEOTIDE SEQUENCE [LARGE SCALE GENOMIC DNA]</scope>
    <source>
        <strain evidence="2 3">AD045</strain>
    </source>
</reference>
<dbReference type="EMBL" id="JAAAIM010000143">
    <property type="protein sequence ID" value="KAG0293783.1"/>
    <property type="molecule type" value="Genomic_DNA"/>
</dbReference>
<dbReference type="InterPro" id="IPR032675">
    <property type="entry name" value="LRR_dom_sf"/>
</dbReference>
<comment type="caution">
    <text evidence="2">The sequence shown here is derived from an EMBL/GenBank/DDBJ whole genome shotgun (WGS) entry which is preliminary data.</text>
</comment>
<organism evidence="2 3">
    <name type="scientific">Linnemannia gamsii</name>
    <dbReference type="NCBI Taxonomy" id="64522"/>
    <lineage>
        <taxon>Eukaryota</taxon>
        <taxon>Fungi</taxon>
        <taxon>Fungi incertae sedis</taxon>
        <taxon>Mucoromycota</taxon>
        <taxon>Mortierellomycotina</taxon>
        <taxon>Mortierellomycetes</taxon>
        <taxon>Mortierellales</taxon>
        <taxon>Mortierellaceae</taxon>
        <taxon>Linnemannia</taxon>
    </lineage>
</organism>
<evidence type="ECO:0000256" key="1">
    <source>
        <dbReference type="SAM" id="MobiDB-lite"/>
    </source>
</evidence>
<dbReference type="SUPFAM" id="SSF52047">
    <property type="entry name" value="RNI-like"/>
    <property type="match status" value="1"/>
</dbReference>
<protein>
    <recommendedName>
        <fullName evidence="4">F-box domain-containing protein</fullName>
    </recommendedName>
</protein>
<name>A0ABQ7K876_9FUNG</name>
<evidence type="ECO:0000313" key="2">
    <source>
        <dbReference type="EMBL" id="KAG0293783.1"/>
    </source>
</evidence>
<sequence>MLGVILELPGPWIPTNKKLSGPVRLPLQSFELENVTLEYSSLTSLLAACPSLKYLRLVNIMFMERINNSPSTLETLQDADSGSAPYTTRHTLNPNDHAACLLEHIKQLRLQLLSFHISVYAARTQDLKPDAILSVCPKATEWTFWTVGLTDTISQELSLLSNNVTALDLLWDAGSDSRWGSALHQYLCQSPHLLHLRAPRTRFQIKHLDLHNRLPIPLNGYGSNLVHPPGIWCCRMLRTLHVSFEWNTNYFGKGPTAARVVFGYLSRVCPRLEELQLASKRRDPYESKLLLGLEGGVCLLASLRHLESLRIGSSFHHFNLEAWELSWMTTSGLNLDHRRARQARMASWETEILQEERDDAKSTRVEETAAVGESSGTAAAGDANLKEELRNLGKKVDVRLMLEQIDSGNLVVIQLQK</sequence>
<gene>
    <name evidence="2" type="ORF">BGZ96_002301</name>
</gene>
<feature type="region of interest" description="Disordered" evidence="1">
    <location>
        <begin position="359"/>
        <end position="378"/>
    </location>
</feature>
<keyword evidence="3" id="KW-1185">Reference proteome</keyword>
<dbReference type="Gene3D" id="3.80.10.10">
    <property type="entry name" value="Ribonuclease Inhibitor"/>
    <property type="match status" value="1"/>
</dbReference>
<accession>A0ABQ7K876</accession>